<evidence type="ECO:0000256" key="3">
    <source>
        <dbReference type="ARBA" id="ARBA00033309"/>
    </source>
</evidence>
<accession>A0A4P9ZMX7</accession>
<evidence type="ECO:0000256" key="1">
    <source>
        <dbReference type="ARBA" id="ARBA00012796"/>
    </source>
</evidence>
<dbReference type="PROSITE" id="PS51620">
    <property type="entry name" value="SAM_TRM61"/>
    <property type="match status" value="1"/>
</dbReference>
<feature type="region of interest" description="Disordered" evidence="4">
    <location>
        <begin position="375"/>
        <end position="423"/>
    </location>
</feature>
<dbReference type="GO" id="GO:0005739">
    <property type="term" value="C:mitochondrion"/>
    <property type="evidence" value="ECO:0007669"/>
    <property type="project" value="TreeGrafter"/>
</dbReference>
<evidence type="ECO:0000256" key="4">
    <source>
        <dbReference type="SAM" id="MobiDB-lite"/>
    </source>
</evidence>
<keyword evidence="5" id="KW-0489">Methyltransferase</keyword>
<dbReference type="InterPro" id="IPR029063">
    <property type="entry name" value="SAM-dependent_MTases_sf"/>
</dbReference>
<gene>
    <name evidence="5" type="ORF">BJ085DRAFT_38060</name>
</gene>
<dbReference type="AlphaFoldDB" id="A0A4P9ZMX7"/>
<keyword evidence="6" id="KW-1185">Reference proteome</keyword>
<dbReference type="InterPro" id="IPR014816">
    <property type="entry name" value="tRNA_MeTrfase_Gcd14"/>
</dbReference>
<protein>
    <recommendedName>
        <fullName evidence="2">tRNA (adenine(58)-N(1))-methyltransferase catalytic subunit TRM61</fullName>
        <ecNumber evidence="1">2.1.1.220</ecNumber>
    </recommendedName>
    <alternativeName>
        <fullName evidence="3">tRNA(m1A58)-methyltransferase subunit TRM61</fullName>
    </alternativeName>
</protein>
<reference evidence="6" key="1">
    <citation type="journal article" date="2018" name="Nat. Microbiol.">
        <title>Leveraging single-cell genomics to expand the fungal tree of life.</title>
        <authorList>
            <person name="Ahrendt S.R."/>
            <person name="Quandt C.A."/>
            <person name="Ciobanu D."/>
            <person name="Clum A."/>
            <person name="Salamov A."/>
            <person name="Andreopoulos B."/>
            <person name="Cheng J.F."/>
            <person name="Woyke T."/>
            <person name="Pelin A."/>
            <person name="Henrissat B."/>
            <person name="Reynolds N.K."/>
            <person name="Benny G.L."/>
            <person name="Smith M.E."/>
            <person name="James T.Y."/>
            <person name="Grigoriev I.V."/>
        </authorList>
    </citation>
    <scope>NUCLEOTIDE SEQUENCE [LARGE SCALE GENOMIC DNA]</scope>
    <source>
        <strain evidence="6">RSA 468</strain>
    </source>
</reference>
<sequence>MSRLLRSPGPKLSSTTWSPLVRVQRMPTGRCPNLPSVKATLPCLPRLSRWPANLRLVSTTAEARLDPLTFETNVKVTDTSFQEGDLVVIRECSQGKQWLRGPLTKGVNLSTNSGDIPAEAVIGQRNRTYVYNSRGRRYIAHYPTLNDYVGLSKRHCSPIYQKDAASIISLLDLPPNARVLEAGTGMGALTMHLARIAAHVDTVELRLDHYRKAQKFIAQFQRGHLLPRIRFHHGSLDQLIHHSMTQVQAQAQVEARTDNKPELEPELASSSPTTPSLLSTTQFDGVVLDLPTPWSLLAAVLPVLKSDHFIICYLPNLTQVLDLHQYILARPALRCRVAVDATWEVEWKEWEIHPTLVRNPTPHPEQLNTYWDEAVGKGNATDHPPNGASNGNRSSDNENPGGDQPIEPKEEPATHAWVCHPSRMPKGHTAFLVRLKKIETIDSKVKNGNREE</sequence>
<dbReference type="EC" id="2.1.1.220" evidence="1"/>
<dbReference type="PANTHER" id="PTHR12133:SF1">
    <property type="entry name" value="TRNA (ADENINE(58)-N(1))-METHYLTRANSFERASE, MITOCHONDRIAL"/>
    <property type="match status" value="1"/>
</dbReference>
<dbReference type="SUPFAM" id="SSF53335">
    <property type="entry name" value="S-adenosyl-L-methionine-dependent methyltransferases"/>
    <property type="match status" value="1"/>
</dbReference>
<evidence type="ECO:0000313" key="6">
    <source>
        <dbReference type="Proteomes" id="UP000268162"/>
    </source>
</evidence>
<dbReference type="GO" id="GO:0030488">
    <property type="term" value="P:tRNA methylation"/>
    <property type="evidence" value="ECO:0007669"/>
    <property type="project" value="InterPro"/>
</dbReference>
<feature type="compositionally biased region" description="Polar residues" evidence="4">
    <location>
        <begin position="387"/>
        <end position="398"/>
    </location>
</feature>
<dbReference type="GO" id="GO:0031515">
    <property type="term" value="C:tRNA (m1A) methyltransferase complex"/>
    <property type="evidence" value="ECO:0007669"/>
    <property type="project" value="InterPro"/>
</dbReference>
<dbReference type="STRING" id="215637.A0A4P9ZMX7"/>
<dbReference type="Proteomes" id="UP000268162">
    <property type="component" value="Unassembled WGS sequence"/>
</dbReference>
<feature type="region of interest" description="Disordered" evidence="4">
    <location>
        <begin position="254"/>
        <end position="276"/>
    </location>
</feature>
<name>A0A4P9ZMX7_9FUNG</name>
<dbReference type="GO" id="GO:0160107">
    <property type="term" value="F:tRNA (adenine(58)-N1)-methyltransferase activity"/>
    <property type="evidence" value="ECO:0007669"/>
    <property type="project" value="UniProtKB-EC"/>
</dbReference>
<evidence type="ECO:0000313" key="5">
    <source>
        <dbReference type="EMBL" id="RKP34603.1"/>
    </source>
</evidence>
<dbReference type="Gene3D" id="3.40.50.150">
    <property type="entry name" value="Vaccinia Virus protein VP39"/>
    <property type="match status" value="1"/>
</dbReference>
<organism evidence="5 6">
    <name type="scientific">Dimargaris cristalligena</name>
    <dbReference type="NCBI Taxonomy" id="215637"/>
    <lineage>
        <taxon>Eukaryota</taxon>
        <taxon>Fungi</taxon>
        <taxon>Fungi incertae sedis</taxon>
        <taxon>Zoopagomycota</taxon>
        <taxon>Kickxellomycotina</taxon>
        <taxon>Dimargaritomycetes</taxon>
        <taxon>Dimargaritales</taxon>
        <taxon>Dimargaritaceae</taxon>
        <taxon>Dimargaris</taxon>
    </lineage>
</organism>
<evidence type="ECO:0000256" key="2">
    <source>
        <dbReference type="ARBA" id="ARBA00015963"/>
    </source>
</evidence>
<dbReference type="EMBL" id="ML003138">
    <property type="protein sequence ID" value="RKP34603.1"/>
    <property type="molecule type" value="Genomic_DNA"/>
</dbReference>
<keyword evidence="5" id="KW-0808">Transferase</keyword>
<dbReference type="PANTHER" id="PTHR12133">
    <property type="entry name" value="TRNA (ADENINE(58)-N(1))-METHYLTRANSFERASE"/>
    <property type="match status" value="1"/>
</dbReference>
<proteinExistence type="predicted"/>
<dbReference type="CDD" id="cd02440">
    <property type="entry name" value="AdoMet_MTases"/>
    <property type="match status" value="1"/>
</dbReference>